<proteinExistence type="predicted"/>
<keyword evidence="2" id="KW-1185">Reference proteome</keyword>
<dbReference type="EMBL" id="WHWB01034414">
    <property type="protein sequence ID" value="KAJ7410275.1"/>
    <property type="molecule type" value="Genomic_DNA"/>
</dbReference>
<dbReference type="Proteomes" id="UP001145742">
    <property type="component" value="Unassembled WGS sequence"/>
</dbReference>
<protein>
    <submittedName>
        <fullName evidence="1">Uncharacterized protein</fullName>
    </submittedName>
</protein>
<sequence>MDQTYLILFSSTLLPAFLYSQKIHTIFAPHYPKAHMNLERDSREDMRVLEQTVSVDKWIAESKRRQSLSPPRADSSIQMINLLA</sequence>
<reference evidence="1" key="1">
    <citation type="submission" date="2019-10" db="EMBL/GenBank/DDBJ databases">
        <authorList>
            <person name="Soares A.E.R."/>
            <person name="Aleixo A."/>
            <person name="Schneider P."/>
            <person name="Miyaki C.Y."/>
            <person name="Schneider M.P."/>
            <person name="Mello C."/>
            <person name="Vasconcelos A.T.R."/>
        </authorList>
    </citation>
    <scope>NUCLEOTIDE SEQUENCE</scope>
    <source>
        <tissue evidence="1">Muscle</tissue>
    </source>
</reference>
<name>A0ABQ9CVY5_9PASS</name>
<evidence type="ECO:0000313" key="1">
    <source>
        <dbReference type="EMBL" id="KAJ7410275.1"/>
    </source>
</evidence>
<comment type="caution">
    <text evidence="1">The sequence shown here is derived from an EMBL/GenBank/DDBJ whole genome shotgun (WGS) entry which is preliminary data.</text>
</comment>
<accession>A0ABQ9CVY5</accession>
<organism evidence="1 2">
    <name type="scientific">Willisornis vidua</name>
    <name type="common">Xingu scale-backed antbird</name>
    <dbReference type="NCBI Taxonomy" id="1566151"/>
    <lineage>
        <taxon>Eukaryota</taxon>
        <taxon>Metazoa</taxon>
        <taxon>Chordata</taxon>
        <taxon>Craniata</taxon>
        <taxon>Vertebrata</taxon>
        <taxon>Euteleostomi</taxon>
        <taxon>Archelosauria</taxon>
        <taxon>Archosauria</taxon>
        <taxon>Dinosauria</taxon>
        <taxon>Saurischia</taxon>
        <taxon>Theropoda</taxon>
        <taxon>Coelurosauria</taxon>
        <taxon>Aves</taxon>
        <taxon>Neognathae</taxon>
        <taxon>Neoaves</taxon>
        <taxon>Telluraves</taxon>
        <taxon>Australaves</taxon>
        <taxon>Passeriformes</taxon>
        <taxon>Thamnophilidae</taxon>
        <taxon>Willisornis</taxon>
    </lineage>
</organism>
<gene>
    <name evidence="1" type="ORF">WISP_109453</name>
</gene>
<evidence type="ECO:0000313" key="2">
    <source>
        <dbReference type="Proteomes" id="UP001145742"/>
    </source>
</evidence>